<comment type="caution">
    <text evidence="2">The sequence shown here is derived from an EMBL/GenBank/DDBJ whole genome shotgun (WGS) entry which is preliminary data.</text>
</comment>
<protein>
    <recommendedName>
        <fullName evidence="4">Addiction module component, TIGR02574 family</fullName>
    </recommendedName>
</protein>
<proteinExistence type="predicted"/>
<dbReference type="Proteomes" id="UP001595557">
    <property type="component" value="Unassembled WGS sequence"/>
</dbReference>
<evidence type="ECO:0008006" key="4">
    <source>
        <dbReference type="Google" id="ProtNLM"/>
    </source>
</evidence>
<sequence length="65" mass="7278">MKKAVRIGILEELVNRLPDFLEPMSEEELRLWEGDLLEFQAGDKDKNSRTDRAAILDDSTGSGSA</sequence>
<feature type="compositionally biased region" description="Basic and acidic residues" evidence="1">
    <location>
        <begin position="43"/>
        <end position="55"/>
    </location>
</feature>
<feature type="region of interest" description="Disordered" evidence="1">
    <location>
        <begin position="43"/>
        <end position="65"/>
    </location>
</feature>
<accession>A0ABV7I983</accession>
<evidence type="ECO:0000256" key="1">
    <source>
        <dbReference type="SAM" id="MobiDB-lite"/>
    </source>
</evidence>
<gene>
    <name evidence="2" type="ORF">ACFOD7_03895</name>
</gene>
<dbReference type="RefSeq" id="WP_207472175.1">
    <property type="nucleotide sequence ID" value="NZ_JAFNAW010000126.1"/>
</dbReference>
<keyword evidence="3" id="KW-1185">Reference proteome</keyword>
<name>A0ABV7I983_9RHOB</name>
<evidence type="ECO:0000313" key="2">
    <source>
        <dbReference type="EMBL" id="MFC3167187.1"/>
    </source>
</evidence>
<organism evidence="2 3">
    <name type="scientific">Paracoccus fontiphilus</name>
    <dbReference type="NCBI Taxonomy" id="1815556"/>
    <lineage>
        <taxon>Bacteria</taxon>
        <taxon>Pseudomonadati</taxon>
        <taxon>Pseudomonadota</taxon>
        <taxon>Alphaproteobacteria</taxon>
        <taxon>Rhodobacterales</taxon>
        <taxon>Paracoccaceae</taxon>
        <taxon>Paracoccus</taxon>
    </lineage>
</organism>
<evidence type="ECO:0000313" key="3">
    <source>
        <dbReference type="Proteomes" id="UP001595557"/>
    </source>
</evidence>
<dbReference type="EMBL" id="JBHRTE010000016">
    <property type="protein sequence ID" value="MFC3167187.1"/>
    <property type="molecule type" value="Genomic_DNA"/>
</dbReference>
<reference evidence="3" key="1">
    <citation type="journal article" date="2019" name="Int. J. Syst. Evol. Microbiol.">
        <title>The Global Catalogue of Microorganisms (GCM) 10K type strain sequencing project: providing services to taxonomists for standard genome sequencing and annotation.</title>
        <authorList>
            <consortium name="The Broad Institute Genomics Platform"/>
            <consortium name="The Broad Institute Genome Sequencing Center for Infectious Disease"/>
            <person name="Wu L."/>
            <person name="Ma J."/>
        </authorList>
    </citation>
    <scope>NUCLEOTIDE SEQUENCE [LARGE SCALE GENOMIC DNA]</scope>
    <source>
        <strain evidence="3">KCTC 52239</strain>
    </source>
</reference>